<evidence type="ECO:0000256" key="2">
    <source>
        <dbReference type="ARBA" id="ARBA00023235"/>
    </source>
</evidence>
<dbReference type="Gene3D" id="1.50.10.10">
    <property type="match status" value="1"/>
</dbReference>
<dbReference type="RefSeq" id="WP_290282618.1">
    <property type="nucleotide sequence ID" value="NZ_JAUFQI010000001.1"/>
</dbReference>
<comment type="caution">
    <text evidence="3">The sequence shown here is derived from an EMBL/GenBank/DDBJ whole genome shotgun (WGS) entry which is preliminary data.</text>
</comment>
<reference evidence="4" key="1">
    <citation type="journal article" date="2019" name="Int. J. Syst. Evol. Microbiol.">
        <title>The Global Catalogue of Microorganisms (GCM) 10K type strain sequencing project: providing services to taxonomists for standard genome sequencing and annotation.</title>
        <authorList>
            <consortium name="The Broad Institute Genomics Platform"/>
            <consortium name="The Broad Institute Genome Sequencing Center for Infectious Disease"/>
            <person name="Wu L."/>
            <person name="Ma J."/>
        </authorList>
    </citation>
    <scope>NUCLEOTIDE SEQUENCE [LARGE SCALE GENOMIC DNA]</scope>
    <source>
        <strain evidence="4">CECT 8288</strain>
    </source>
</reference>
<dbReference type="InterPro" id="IPR012341">
    <property type="entry name" value="6hp_glycosidase-like_sf"/>
</dbReference>
<sequence>MSNTHSTLPNFRSVDFLESHIKSIIEFYNHAKDESGGFFHNYLDNGEVYDRGTKHLVSSCRMIFNFEQSHRLFGDENHKLMAQHGLAFLRSQHWQNSRQGYVWTFENYQVNDETNQCYGLAFVMLAFATVLKQGDESARADIYHTWSLLEKHFWQAEQGLYADEVSADWSQTSDYRGQNANMHMCEALIFAYEATHDDQFLDRAYALSRTIAVEQADKSGGLIWEHFKFDLNIDWDYNKDDPKNLYRPWGFQPGHQTEWTKLLLMLHKHKPENWMVERAQQLFDKAFEIAWDTEHGGLFYGFDPDGNICDEDKYFWVQAESFAAAALLAQATGDEKYWKHYDQLWQYSWRHFIDHKHGAWFRILNADNSKVTDKKSEAGAKCDYHTLGACTLVVDSLKAK</sequence>
<evidence type="ECO:0000313" key="3">
    <source>
        <dbReference type="EMBL" id="MFC3701381.1"/>
    </source>
</evidence>
<accession>A0ABV7WPZ7</accession>
<dbReference type="SUPFAM" id="SSF48208">
    <property type="entry name" value="Six-hairpin glycosidases"/>
    <property type="match status" value="1"/>
</dbReference>
<proteinExistence type="inferred from homology"/>
<keyword evidence="4" id="KW-1185">Reference proteome</keyword>
<protein>
    <submittedName>
        <fullName evidence="3">AGE family epimerase/isomerase</fullName>
    </submittedName>
</protein>
<dbReference type="PANTHER" id="PTHR15108">
    <property type="entry name" value="N-ACYLGLUCOSAMINE-2-EPIMERASE"/>
    <property type="match status" value="1"/>
</dbReference>
<dbReference type="InterPro" id="IPR008928">
    <property type="entry name" value="6-hairpin_glycosidase_sf"/>
</dbReference>
<evidence type="ECO:0000256" key="1">
    <source>
        <dbReference type="ARBA" id="ARBA00008558"/>
    </source>
</evidence>
<dbReference type="Pfam" id="PF07221">
    <property type="entry name" value="GlcNAc_2-epim"/>
    <property type="match status" value="1"/>
</dbReference>
<gene>
    <name evidence="3" type="ORF">ACFOND_06970</name>
</gene>
<keyword evidence="2" id="KW-0413">Isomerase</keyword>
<evidence type="ECO:0000313" key="4">
    <source>
        <dbReference type="Proteomes" id="UP001595710"/>
    </source>
</evidence>
<dbReference type="InterPro" id="IPR010819">
    <property type="entry name" value="AGE/CE"/>
</dbReference>
<dbReference type="EMBL" id="JBHRYN010000008">
    <property type="protein sequence ID" value="MFC3701381.1"/>
    <property type="molecule type" value="Genomic_DNA"/>
</dbReference>
<name>A0ABV7WPZ7_9GAMM</name>
<comment type="similarity">
    <text evidence="1">Belongs to the N-acylglucosamine 2-epimerase family.</text>
</comment>
<organism evidence="3 4">
    <name type="scientific">Reinekea marina</name>
    <dbReference type="NCBI Taxonomy" id="1310421"/>
    <lineage>
        <taxon>Bacteria</taxon>
        <taxon>Pseudomonadati</taxon>
        <taxon>Pseudomonadota</taxon>
        <taxon>Gammaproteobacteria</taxon>
        <taxon>Oceanospirillales</taxon>
        <taxon>Saccharospirillaceae</taxon>
        <taxon>Reinekea</taxon>
    </lineage>
</organism>
<dbReference type="Proteomes" id="UP001595710">
    <property type="component" value="Unassembled WGS sequence"/>
</dbReference>